<dbReference type="EnsemblMetazoa" id="XM_038195216.1">
    <property type="protein sequence ID" value="XP_038051144.1"/>
    <property type="gene ID" value="LOC119724253"/>
</dbReference>
<dbReference type="PROSITE" id="PS50168">
    <property type="entry name" value="DED"/>
    <property type="match status" value="1"/>
</dbReference>
<organism evidence="6 7">
    <name type="scientific">Patiria miniata</name>
    <name type="common">Bat star</name>
    <name type="synonym">Asterina miniata</name>
    <dbReference type="NCBI Taxonomy" id="46514"/>
    <lineage>
        <taxon>Eukaryota</taxon>
        <taxon>Metazoa</taxon>
        <taxon>Echinodermata</taxon>
        <taxon>Eleutherozoa</taxon>
        <taxon>Asterozoa</taxon>
        <taxon>Asteroidea</taxon>
        <taxon>Valvatacea</taxon>
        <taxon>Valvatida</taxon>
        <taxon>Asterinidae</taxon>
        <taxon>Patiria</taxon>
    </lineage>
</organism>
<dbReference type="SMART" id="SM00028">
    <property type="entry name" value="TPR"/>
    <property type="match status" value="5"/>
</dbReference>
<dbReference type="Proteomes" id="UP000887568">
    <property type="component" value="Unplaced"/>
</dbReference>
<name>A0A913ZID5_PATMI</name>
<dbReference type="OrthoDB" id="100767at2759"/>
<evidence type="ECO:0000256" key="4">
    <source>
        <dbReference type="SAM" id="MobiDB-lite"/>
    </source>
</evidence>
<dbReference type="SUPFAM" id="SSF52540">
    <property type="entry name" value="P-loop containing nucleoside triphosphate hydrolases"/>
    <property type="match status" value="1"/>
</dbReference>
<sequence length="1010" mass="115481">MDDSDLTRFRFRWLLVWMSDMLVGEDVQKAKMLLRNQLGPEYEAIQNDGLKLLEALERENQIHEGDTELLRMCLTKLERHDILEALNEYERERQVVSRKLQLKASSVDGPYFGHADIMDEIVSVLDDDTHDHVHLACISGMSGTGKTRLAKEACFRLRQFHKMIFVDLRELETIEAIFFAIMHAFGVECRDYEPQVMYSCFRSYDPRQHGGAVLVLDSTDHPLDQGSAGRPNPTYNAFVDMLENITNLPNNRLKLLVTSRYGVENLGIKKRSFDYWRLEGDHELAMESAVEMVKYHAGKAQLNDKEAEELVRFCGKNPLALKVVASRLQDQTVKPKDLIQYLSAGSGQQALRITRALSHLGLALSDQIGPCLKTSIDSLPQAHRRNLVKLSVIPGSFTLEVARVILGYPRKRQMELQLDLQALKYRSLLESKQEDDDEEAGGAFSKSRSKKEGGTRYSLHLLLRSFVEQMARESEDEMQGIFKEAEAKFVDYFSKRMKKIAKMLQVKAMVAMARLQDDAANYLKALHIIKSSKEYHNPDTIFWMYIVVEMLLFTNERLKFYRERAESAKECGQMQVYAESRCYEVYQLSEIGHKSDTLLPMLQEAEDELEKLDKEIQPISIQLSLATCYHFRGDVYLNDRDWKQAIPQIQKALDIRKHYLGEHLLTARTYNSLGAALQDKALIDPGLSPAFIKSEKEKAMECYRKALDICKKTAGPDRLHIEGPTFLMNLGTCLHDMEQYEKAVEIYQQALKEERMLGMDGTDKTCTSLKNIAMSYYEMEKYDDAIPIAKKAMEGRKRLLETHPATARSIYFVGSLNLTNRNYKEARKYLDEALLMEEELWRKGMAHSVDWPRLKNKIEFLMTTLGKDAALSVYKKRFREAEKPSNQHKPKLEAPDHSETESSTSSSSESIQKRKRGSISSTDSSGIAEDRADGLPVQALSAQDAQLRSSKKREKKPRASRDPDEETDSTITTVSGVSVKMEMGDIVVHFPPPAPEDKPDTFEWPRCIIC</sequence>
<dbReference type="InterPro" id="IPR011029">
    <property type="entry name" value="DEATH-like_dom_sf"/>
</dbReference>
<dbReference type="SUPFAM" id="SSF48452">
    <property type="entry name" value="TPR-like"/>
    <property type="match status" value="1"/>
</dbReference>
<dbReference type="GO" id="GO:0042981">
    <property type="term" value="P:regulation of apoptotic process"/>
    <property type="evidence" value="ECO:0007669"/>
    <property type="project" value="InterPro"/>
</dbReference>
<dbReference type="PANTHER" id="PTHR45641">
    <property type="entry name" value="TETRATRICOPEPTIDE REPEAT PROTEIN (AFU_ORTHOLOGUE AFUA_6G03870)"/>
    <property type="match status" value="1"/>
</dbReference>
<dbReference type="RefSeq" id="XP_038051144.1">
    <property type="nucleotide sequence ID" value="XM_038195216.1"/>
</dbReference>
<keyword evidence="2 3" id="KW-0802">TPR repeat</keyword>
<protein>
    <recommendedName>
        <fullName evidence="5">DED domain-containing protein</fullName>
    </recommendedName>
</protein>
<evidence type="ECO:0000256" key="1">
    <source>
        <dbReference type="ARBA" id="ARBA00022737"/>
    </source>
</evidence>
<dbReference type="OMA" id="FAIMHAF"/>
<dbReference type="GeneID" id="119724253"/>
<feature type="repeat" description="TPR" evidence="3">
    <location>
        <begin position="724"/>
        <end position="757"/>
    </location>
</feature>
<dbReference type="PROSITE" id="PS50005">
    <property type="entry name" value="TPR"/>
    <property type="match status" value="2"/>
</dbReference>
<dbReference type="InterPro" id="IPR027417">
    <property type="entry name" value="P-loop_NTPase"/>
</dbReference>
<accession>A0A913ZID5</accession>
<dbReference type="InterPro" id="IPR019734">
    <property type="entry name" value="TPR_rpt"/>
</dbReference>
<dbReference type="Gene3D" id="1.25.40.10">
    <property type="entry name" value="Tetratricopeptide repeat domain"/>
    <property type="match status" value="2"/>
</dbReference>
<dbReference type="InterPro" id="IPR011990">
    <property type="entry name" value="TPR-like_helical_dom_sf"/>
</dbReference>
<evidence type="ECO:0000256" key="2">
    <source>
        <dbReference type="ARBA" id="ARBA00022803"/>
    </source>
</evidence>
<dbReference type="PANTHER" id="PTHR45641:SF1">
    <property type="entry name" value="AAA+ ATPASE DOMAIN-CONTAINING PROTEIN"/>
    <property type="match status" value="1"/>
</dbReference>
<feature type="compositionally biased region" description="Basic and acidic residues" evidence="4">
    <location>
        <begin position="880"/>
        <end position="900"/>
    </location>
</feature>
<dbReference type="Gene3D" id="1.10.533.10">
    <property type="entry name" value="Death Domain, Fas"/>
    <property type="match status" value="1"/>
</dbReference>
<feature type="domain" description="DED" evidence="5">
    <location>
        <begin position="10"/>
        <end position="88"/>
    </location>
</feature>
<keyword evidence="7" id="KW-1185">Reference proteome</keyword>
<dbReference type="Pfam" id="PF01335">
    <property type="entry name" value="DED"/>
    <property type="match status" value="1"/>
</dbReference>
<feature type="repeat" description="TPR" evidence="3">
    <location>
        <begin position="626"/>
        <end position="659"/>
    </location>
</feature>
<keyword evidence="1" id="KW-0677">Repeat</keyword>
<evidence type="ECO:0000256" key="3">
    <source>
        <dbReference type="PROSITE-ProRule" id="PRU00339"/>
    </source>
</evidence>
<dbReference type="InterPro" id="IPR001875">
    <property type="entry name" value="DED_dom"/>
</dbReference>
<feature type="region of interest" description="Disordered" evidence="4">
    <location>
        <begin position="880"/>
        <end position="977"/>
    </location>
</feature>
<dbReference type="Pfam" id="PF13424">
    <property type="entry name" value="TPR_12"/>
    <property type="match status" value="1"/>
</dbReference>
<dbReference type="Gene3D" id="3.40.50.300">
    <property type="entry name" value="P-loop containing nucleotide triphosphate hydrolases"/>
    <property type="match status" value="1"/>
</dbReference>
<evidence type="ECO:0000313" key="6">
    <source>
        <dbReference type="EnsemblMetazoa" id="XP_038051144.1"/>
    </source>
</evidence>
<evidence type="ECO:0000313" key="7">
    <source>
        <dbReference type="Proteomes" id="UP000887568"/>
    </source>
</evidence>
<dbReference type="AlphaFoldDB" id="A0A913ZID5"/>
<reference evidence="6" key="1">
    <citation type="submission" date="2022-11" db="UniProtKB">
        <authorList>
            <consortium name="EnsemblMetazoa"/>
        </authorList>
    </citation>
    <scope>IDENTIFICATION</scope>
</reference>
<feature type="compositionally biased region" description="Low complexity" evidence="4">
    <location>
        <begin position="901"/>
        <end position="910"/>
    </location>
</feature>
<evidence type="ECO:0000259" key="5">
    <source>
        <dbReference type="PROSITE" id="PS50168"/>
    </source>
</evidence>
<dbReference type="SUPFAM" id="SSF47986">
    <property type="entry name" value="DEATH domain"/>
    <property type="match status" value="1"/>
</dbReference>
<proteinExistence type="predicted"/>